<reference evidence="2 3" key="1">
    <citation type="submission" date="2021-03" db="EMBL/GenBank/DDBJ databases">
        <title>Antimicrobial resistance genes in bacteria isolated from Japanese honey, and their potential for conferring macrolide and lincosamide resistance in the American foulbrood pathogen Paenibacillus larvae.</title>
        <authorList>
            <person name="Okamoto M."/>
            <person name="Kumagai M."/>
            <person name="Kanamori H."/>
            <person name="Takamatsu D."/>
        </authorList>
    </citation>
    <scope>NUCLEOTIDE SEQUENCE [LARGE SCALE GENOMIC DNA]</scope>
    <source>
        <strain evidence="2 3">J6TS1</strain>
    </source>
</reference>
<dbReference type="PANTHER" id="PTHR45527:SF14">
    <property type="entry name" value="PLIPASTATIN SYNTHASE SUBUNIT B"/>
    <property type="match status" value="1"/>
</dbReference>
<comment type="caution">
    <text evidence="2">The sequence shown here is derived from an EMBL/GenBank/DDBJ whole genome shotgun (WGS) entry which is preliminary data.</text>
</comment>
<dbReference type="PRINTS" id="PR00154">
    <property type="entry name" value="AMPBINDING"/>
</dbReference>
<dbReference type="Pfam" id="PF00501">
    <property type="entry name" value="AMP-binding"/>
    <property type="match status" value="1"/>
</dbReference>
<organism evidence="2 3">
    <name type="scientific">Siminovitchia terrae</name>
    <name type="common">Bacillus terrae</name>
    <dbReference type="NCBI Taxonomy" id="1914933"/>
    <lineage>
        <taxon>Bacteria</taxon>
        <taxon>Bacillati</taxon>
        <taxon>Bacillota</taxon>
        <taxon>Bacilli</taxon>
        <taxon>Bacillales</taxon>
        <taxon>Bacillaceae</taxon>
        <taxon>Siminovitchia</taxon>
    </lineage>
</organism>
<dbReference type="SUPFAM" id="SSF47336">
    <property type="entry name" value="ACP-like"/>
    <property type="match status" value="1"/>
</dbReference>
<keyword evidence="3" id="KW-1185">Reference proteome</keyword>
<dbReference type="InterPro" id="IPR042099">
    <property type="entry name" value="ANL_N_sf"/>
</dbReference>
<evidence type="ECO:0000313" key="2">
    <source>
        <dbReference type="EMBL" id="GIN98436.1"/>
    </source>
</evidence>
<dbReference type="PANTHER" id="PTHR45527">
    <property type="entry name" value="NONRIBOSOMAL PEPTIDE SYNTHETASE"/>
    <property type="match status" value="1"/>
</dbReference>
<dbReference type="Gene3D" id="3.30.300.30">
    <property type="match status" value="1"/>
</dbReference>
<dbReference type="InterPro" id="IPR045851">
    <property type="entry name" value="AMP-bd_C_sf"/>
</dbReference>
<proteinExistence type="predicted"/>
<gene>
    <name evidence="2" type="ORF">J6TS1_43060</name>
</gene>
<dbReference type="InterPro" id="IPR000873">
    <property type="entry name" value="AMP-dep_synth/lig_dom"/>
</dbReference>
<evidence type="ECO:0000259" key="1">
    <source>
        <dbReference type="Pfam" id="PF00501"/>
    </source>
</evidence>
<protein>
    <recommendedName>
        <fullName evidence="1">AMP-dependent synthetase/ligase domain-containing protein</fullName>
    </recommendedName>
</protein>
<dbReference type="Proteomes" id="UP000680670">
    <property type="component" value="Unassembled WGS sequence"/>
</dbReference>
<dbReference type="EMBL" id="BORJ01000014">
    <property type="protein sequence ID" value="GIN98436.1"/>
    <property type="molecule type" value="Genomic_DNA"/>
</dbReference>
<dbReference type="InterPro" id="IPR020845">
    <property type="entry name" value="AMP-binding_CS"/>
</dbReference>
<dbReference type="Gene3D" id="3.40.50.12780">
    <property type="entry name" value="N-terminal domain of ligase-like"/>
    <property type="match status" value="1"/>
</dbReference>
<dbReference type="RefSeq" id="WP_213021379.1">
    <property type="nucleotide sequence ID" value="NZ_BORJ01000014.1"/>
</dbReference>
<dbReference type="InterPro" id="IPR020459">
    <property type="entry name" value="AMP-binding"/>
</dbReference>
<evidence type="ECO:0000313" key="3">
    <source>
        <dbReference type="Proteomes" id="UP000680670"/>
    </source>
</evidence>
<name>A0ABQ4L2N7_SIMTE</name>
<dbReference type="InterPro" id="IPR036736">
    <property type="entry name" value="ACP-like_sf"/>
</dbReference>
<dbReference type="SUPFAM" id="SSF56801">
    <property type="entry name" value="Acetyl-CoA synthetase-like"/>
    <property type="match status" value="1"/>
</dbReference>
<sequence length="548" mass="64424">MIKFISLLEKSLVDNEKSKIYCNERAVTYRDMLNKVNQYVRYMENVKSNNVVVEVKSNIDTVALILAIWKTNKTFIPVDKRKMSGTRVENILGELGDYAFFNKELNCVANFKSTECKRENDVAYILFTSGTTGKPKGVQVTYHNLYNLYTSSKDVFSFDKDDTWINLHSLTFDFSIWEIFIPLMFGSDIVLLSNCDFFEFDVISSLITKYNVNVLNHTPSAFQQLRKYLKDDHDFKYIIFGGEKLYISDIEDYYNQHKETEFVNMYGITEVTVHTTYHFIRDEDFQNKKESNIGTKFAAEEVYLVDPMSGEPINERGVIGEIVIKGDNVTKGYLNYLNNNFDVDKKIYYSGDLGYFSSVNGDMIYTKRKDSQVSKNGFRIELEDIINTINDLNVFYSFKIDFWKDKIYCYYTLEKESDFKHIIKNNIPEYMKPNMYIKVNSFMLNKNGKTDFEHLRTYINKTREPQKSYRIQNFIKGYVEQKELIFNDNKTFIEIGLSSLELIDLHGRLLEEFSFLDGITVIDMFKYPKIKQFIDYLNEMDSKEKAYA</sequence>
<accession>A0ABQ4L2N7</accession>
<feature type="domain" description="AMP-dependent synthetase/ligase" evidence="1">
    <location>
        <begin position="113"/>
        <end position="334"/>
    </location>
</feature>
<dbReference type="PROSITE" id="PS00455">
    <property type="entry name" value="AMP_BINDING"/>
    <property type="match status" value="1"/>
</dbReference>